<evidence type="ECO:0008006" key="3">
    <source>
        <dbReference type="Google" id="ProtNLM"/>
    </source>
</evidence>
<evidence type="ECO:0000313" key="1">
    <source>
        <dbReference type="EMBL" id="RWR98609.1"/>
    </source>
</evidence>
<dbReference type="SUPFAM" id="SSF56219">
    <property type="entry name" value="DNase I-like"/>
    <property type="match status" value="1"/>
</dbReference>
<proteinExistence type="predicted"/>
<evidence type="ECO:0000313" key="2">
    <source>
        <dbReference type="Proteomes" id="UP000285301"/>
    </source>
</evidence>
<organism evidence="1 2">
    <name type="scientific">Dinothrombium tinctorium</name>
    <dbReference type="NCBI Taxonomy" id="1965070"/>
    <lineage>
        <taxon>Eukaryota</taxon>
        <taxon>Metazoa</taxon>
        <taxon>Ecdysozoa</taxon>
        <taxon>Arthropoda</taxon>
        <taxon>Chelicerata</taxon>
        <taxon>Arachnida</taxon>
        <taxon>Acari</taxon>
        <taxon>Acariformes</taxon>
        <taxon>Trombidiformes</taxon>
        <taxon>Prostigmata</taxon>
        <taxon>Anystina</taxon>
        <taxon>Parasitengona</taxon>
        <taxon>Trombidioidea</taxon>
        <taxon>Trombidiidae</taxon>
        <taxon>Dinothrombium</taxon>
    </lineage>
</organism>
<dbReference type="EMBL" id="NCKU01020371">
    <property type="protein sequence ID" value="RWR98609.1"/>
    <property type="molecule type" value="Genomic_DNA"/>
</dbReference>
<gene>
    <name evidence="1" type="ORF">B4U79_19249</name>
</gene>
<comment type="caution">
    <text evidence="1">The sequence shown here is derived from an EMBL/GenBank/DDBJ whole genome shotgun (WGS) entry which is preliminary data.</text>
</comment>
<feature type="non-terminal residue" evidence="1">
    <location>
        <position position="1"/>
    </location>
</feature>
<dbReference type="Gene3D" id="3.60.10.10">
    <property type="entry name" value="Endonuclease/exonuclease/phosphatase"/>
    <property type="match status" value="1"/>
</dbReference>
<dbReference type="AlphaFoldDB" id="A0A3S3PVT9"/>
<reference evidence="1 2" key="1">
    <citation type="journal article" date="2018" name="Gigascience">
        <title>Genomes of trombidid mites reveal novel predicted allergens and laterally-transferred genes associated with secondary metabolism.</title>
        <authorList>
            <person name="Dong X."/>
            <person name="Chaisiri K."/>
            <person name="Xia D."/>
            <person name="Armstrong S.D."/>
            <person name="Fang Y."/>
            <person name="Donnelly M.J."/>
            <person name="Kadowaki T."/>
            <person name="McGarry J.W."/>
            <person name="Darby A.C."/>
            <person name="Makepeace B.L."/>
        </authorList>
    </citation>
    <scope>NUCLEOTIDE SEQUENCE [LARGE SCALE GENOMIC DNA]</scope>
    <source>
        <strain evidence="1">UoL-WK</strain>
    </source>
</reference>
<name>A0A3S3PVT9_9ACAR</name>
<accession>A0A3S3PVT9</accession>
<protein>
    <recommendedName>
        <fullName evidence="3">Endonuclease/exonuclease/phosphatase domain-containing protein</fullName>
    </recommendedName>
</protein>
<sequence>LREIRTSSKNVVENSTFEKLKELKILKKCRGTKSGLKQHIDKLNTKYSESPSIILVNIRSLLCNLEEFELFYKKHQRFQMIGVTETWLNSNVSNNVLENIFFNHFIYRSDREGRGGGINKCIISLVYVPKEMNRTNYSLLFSNLTSIDERSTNHIIFGDFNYEYTFKSYKQIVNKPTHGKKIIDLIFFNEELANNYDTRVTEMIGSSDHLTAIAIFRNSCN</sequence>
<feature type="non-terminal residue" evidence="1">
    <location>
        <position position="221"/>
    </location>
</feature>
<dbReference type="InterPro" id="IPR036691">
    <property type="entry name" value="Endo/exonu/phosph_ase_sf"/>
</dbReference>
<keyword evidence="2" id="KW-1185">Reference proteome</keyword>
<dbReference type="Proteomes" id="UP000285301">
    <property type="component" value="Unassembled WGS sequence"/>
</dbReference>